<evidence type="ECO:0000313" key="2">
    <source>
        <dbReference type="Proteomes" id="UP000294360"/>
    </source>
</evidence>
<dbReference type="AlphaFoldDB" id="A0A4U8Z1Y8"/>
<organism evidence="1 2">
    <name type="scientific">Methylocella tundrae</name>
    <dbReference type="NCBI Taxonomy" id="227605"/>
    <lineage>
        <taxon>Bacteria</taxon>
        <taxon>Pseudomonadati</taxon>
        <taxon>Pseudomonadota</taxon>
        <taxon>Alphaproteobacteria</taxon>
        <taxon>Hyphomicrobiales</taxon>
        <taxon>Beijerinckiaceae</taxon>
        <taxon>Methylocella</taxon>
    </lineage>
</organism>
<sequence length="31" mass="3675">MYTKFVFTASQLFRRGAFCRLPENTDNIGKY</sequence>
<protein>
    <submittedName>
        <fullName evidence="1">Uncharacterized protein</fullName>
    </submittedName>
</protein>
<reference evidence="1 2" key="1">
    <citation type="submission" date="2019-03" db="EMBL/GenBank/DDBJ databases">
        <authorList>
            <person name="Kox A.R. M."/>
        </authorList>
    </citation>
    <scope>NUCLEOTIDE SEQUENCE [LARGE SCALE GENOMIC DNA]</scope>
    <source>
        <strain evidence="1">MTUNDRAET4 annotated genome</strain>
    </source>
</reference>
<dbReference type="EMBL" id="LR536450">
    <property type="protein sequence ID" value="VFU09325.1"/>
    <property type="molecule type" value="Genomic_DNA"/>
</dbReference>
<accession>A0A4U8Z1Y8</accession>
<evidence type="ECO:0000313" key="1">
    <source>
        <dbReference type="EMBL" id="VFU09325.1"/>
    </source>
</evidence>
<dbReference type="Proteomes" id="UP000294360">
    <property type="component" value="Chromosome"/>
</dbReference>
<gene>
    <name evidence="1" type="ORF">MTUNDRAET4_2438</name>
</gene>
<name>A0A4U8Z1Y8_METTU</name>
<dbReference type="KEGG" id="mtun:MTUNDRAET4_2438"/>
<proteinExistence type="predicted"/>